<dbReference type="FunFam" id="3.40.50.10750:FF:000001">
    <property type="entry name" value="Phosphate acetyltransferase"/>
    <property type="match status" value="1"/>
</dbReference>
<dbReference type="Pfam" id="PF01515">
    <property type="entry name" value="PTA_PTB"/>
    <property type="match status" value="1"/>
</dbReference>
<gene>
    <name evidence="15" type="ORF">GAO09_09365</name>
</gene>
<dbReference type="CDD" id="cd03109">
    <property type="entry name" value="DTBS"/>
    <property type="match status" value="1"/>
</dbReference>
<comment type="similarity">
    <text evidence="4 12">In the N-terminal section; belongs to the CobB/CobQ family.</text>
</comment>
<comment type="domain">
    <text evidence="12">The N-terminal region seems to be important for proper quaternary structure. The C-terminal region contains the substrate-binding site.</text>
</comment>
<evidence type="ECO:0000256" key="5">
    <source>
        <dbReference type="ARBA" id="ARBA00011643"/>
    </source>
</evidence>
<sequence length="713" mass="76648">MTARVIFLAPLAQDVGLTSVALGFVRALQRDGLKVGFVKPIAQPTAGEHPGSSMRATETSSHFARTLCLTEAPDPIAFTYAEDLLRKGELDLLLEEVATMTEAVRADHDVVVVEGLIPFADLQIAQRLNVEIARSLGAEVVPVINGTDNDGKRLTDAVALARRQYMREANRQFAGLLVNKLPEKANRQALTDALTAAEMGDSEIIGAIPYRPSLNAPRLSDLVSSLDLQVEQGGDLDAVRVREIVVVARSVENMIDRLLPMTLVVMPGDRSDVALATALAHERGIPIAGILLTCGAQLAPSIADLITSAGHNTLPILSTQDDTYATASRLSHLSYHVSRDDGGHMEQVIEFIAEHIDTRSLRQKIGKPHEARLSPPRFRNQLIEFSRRANKRIVLPEGEEPRTLQAAVICHRKRIARCVLLGNPETIHAMARAQKLDLPADLEIVDPQSVRANYVDAMVELRKSKGMTPPQAMAQLEDTVVLGTMMLAIGEVDGLVSGAVHTTASTVRPALQLIKTEPGQSIVSSVFFMLMPDQVLVYGDCAINPNPTAEQLAEIALQSSDTARAFGIDPRVAMISYSTGASGTGGDVDKVREATQIARAKNPDLLIDGPIQYDAASVESVGRSKAPESPVAGRANVFVFPDLNTGNTTYKAVQRSADVVSVGPMLQGLRKPVNDLSRGALVDDIVFTIALTAIQADAPKMIDEKPLKSAVNA</sequence>
<accession>A0A6A8A8M7</accession>
<dbReference type="InterPro" id="IPR050500">
    <property type="entry name" value="Phos_Acetyltrans/Butyryltrans"/>
</dbReference>
<dbReference type="SUPFAM" id="SSF53659">
    <property type="entry name" value="Isocitrate/Isopropylmalate dehydrogenase-like"/>
    <property type="match status" value="1"/>
</dbReference>
<keyword evidence="9 12" id="KW-0808">Transferase</keyword>
<organism evidence="15 16">
    <name type="scientific">Endobacterium cereale</name>
    <dbReference type="NCBI Taxonomy" id="2663029"/>
    <lineage>
        <taxon>Bacteria</taxon>
        <taxon>Pseudomonadati</taxon>
        <taxon>Pseudomonadota</taxon>
        <taxon>Alphaproteobacteria</taxon>
        <taxon>Hyphomicrobiales</taxon>
        <taxon>Rhizobiaceae</taxon>
        <taxon>Endobacterium</taxon>
    </lineage>
</organism>
<feature type="domain" description="DRTGG" evidence="14">
    <location>
        <begin position="221"/>
        <end position="332"/>
    </location>
</feature>
<evidence type="ECO:0000256" key="10">
    <source>
        <dbReference type="ARBA" id="ARBA00023315"/>
    </source>
</evidence>
<comment type="subunit">
    <text evidence="5">Homohexamer.</text>
</comment>
<evidence type="ECO:0000256" key="8">
    <source>
        <dbReference type="ARBA" id="ARBA00022490"/>
    </source>
</evidence>
<dbReference type="InterPro" id="IPR002505">
    <property type="entry name" value="PTA_PTB"/>
</dbReference>
<evidence type="ECO:0000256" key="6">
    <source>
        <dbReference type="ARBA" id="ARBA00012707"/>
    </source>
</evidence>
<dbReference type="InterPro" id="IPR027417">
    <property type="entry name" value="P-loop_NTPase"/>
</dbReference>
<keyword evidence="16" id="KW-1185">Reference proteome</keyword>
<evidence type="ECO:0000256" key="2">
    <source>
        <dbReference type="ARBA" id="ARBA00004989"/>
    </source>
</evidence>
<dbReference type="GO" id="GO:0008959">
    <property type="term" value="F:phosphate acetyltransferase activity"/>
    <property type="evidence" value="ECO:0007669"/>
    <property type="project" value="UniProtKB-EC"/>
</dbReference>
<dbReference type="NCBIfam" id="TIGR00651">
    <property type="entry name" value="pta"/>
    <property type="match status" value="1"/>
</dbReference>
<dbReference type="GO" id="GO:0005737">
    <property type="term" value="C:cytoplasm"/>
    <property type="evidence" value="ECO:0007669"/>
    <property type="project" value="UniProtKB-SubCell"/>
</dbReference>
<comment type="catalytic activity">
    <reaction evidence="12">
        <text>acetyl-CoA + phosphate = acetyl phosphate + CoA</text>
        <dbReference type="Rhea" id="RHEA:19521"/>
        <dbReference type="ChEBI" id="CHEBI:22191"/>
        <dbReference type="ChEBI" id="CHEBI:43474"/>
        <dbReference type="ChEBI" id="CHEBI:57287"/>
        <dbReference type="ChEBI" id="CHEBI:57288"/>
        <dbReference type="EC" id="2.3.1.8"/>
    </reaction>
</comment>
<dbReference type="PIRSF" id="PIRSF006107">
    <property type="entry name" value="PhpActrans_proteobac"/>
    <property type="match status" value="1"/>
</dbReference>
<evidence type="ECO:0000313" key="16">
    <source>
        <dbReference type="Proteomes" id="UP000435138"/>
    </source>
</evidence>
<keyword evidence="10 12" id="KW-0012">Acyltransferase</keyword>
<reference evidence="15 16" key="1">
    <citation type="submission" date="2019-11" db="EMBL/GenBank/DDBJ databases">
        <title>Genome analysis of Rhizobacterium cereale a novel genus and species isolated from maize roots in North Spain.</title>
        <authorList>
            <person name="Menendez E."/>
            <person name="Flores-Felix J.D."/>
            <person name="Ramirez-Bahena M.-H."/>
            <person name="Igual J.M."/>
            <person name="Garcia-Fraile P."/>
            <person name="Peix A."/>
            <person name="Velazquez E."/>
        </authorList>
    </citation>
    <scope>NUCLEOTIDE SEQUENCE [LARGE SCALE GENOMIC DNA]</scope>
    <source>
        <strain evidence="15 16">RZME27</strain>
    </source>
</reference>
<dbReference type="Gene3D" id="3.40.1390.20">
    <property type="entry name" value="HprK N-terminal domain-like"/>
    <property type="match status" value="1"/>
</dbReference>
<proteinExistence type="inferred from homology"/>
<feature type="domain" description="Phosphate acetyl/butaryl transferase" evidence="13">
    <location>
        <begin position="378"/>
        <end position="693"/>
    </location>
</feature>
<dbReference type="InterPro" id="IPR016475">
    <property type="entry name" value="P-Actrans_bac"/>
</dbReference>
<dbReference type="InterPro" id="IPR042112">
    <property type="entry name" value="P_AcTrfase_dom2"/>
</dbReference>
<evidence type="ECO:0000256" key="1">
    <source>
        <dbReference type="ARBA" id="ARBA00004496"/>
    </source>
</evidence>
<evidence type="ECO:0000259" key="14">
    <source>
        <dbReference type="Pfam" id="PF07085"/>
    </source>
</evidence>
<evidence type="ECO:0000256" key="7">
    <source>
        <dbReference type="ARBA" id="ARBA00021528"/>
    </source>
</evidence>
<evidence type="ECO:0000256" key="11">
    <source>
        <dbReference type="ARBA" id="ARBA00031108"/>
    </source>
</evidence>
<dbReference type="InterPro" id="IPR010766">
    <property type="entry name" value="DRTGG"/>
</dbReference>
<dbReference type="NCBIfam" id="NF004167">
    <property type="entry name" value="PRK05632.1"/>
    <property type="match status" value="1"/>
</dbReference>
<keyword evidence="8 12" id="KW-0963">Cytoplasm</keyword>
<protein>
    <recommendedName>
        <fullName evidence="7 12">Phosphate acetyltransferase</fullName>
        <ecNumber evidence="6 12">2.3.1.8</ecNumber>
    </recommendedName>
    <alternativeName>
        <fullName evidence="11 12">Phosphotransacetylase</fullName>
    </alternativeName>
</protein>
<evidence type="ECO:0000259" key="13">
    <source>
        <dbReference type="Pfam" id="PF01515"/>
    </source>
</evidence>
<evidence type="ECO:0000313" key="15">
    <source>
        <dbReference type="EMBL" id="MQY46257.1"/>
    </source>
</evidence>
<dbReference type="InterPro" id="IPR004614">
    <property type="entry name" value="P_AcTrfase"/>
</dbReference>
<dbReference type="SUPFAM" id="SSF52540">
    <property type="entry name" value="P-loop containing nucleoside triphosphate hydrolases"/>
    <property type="match status" value="1"/>
</dbReference>
<dbReference type="Pfam" id="PF07085">
    <property type="entry name" value="DRTGG"/>
    <property type="match status" value="1"/>
</dbReference>
<dbReference type="Gene3D" id="3.40.50.10750">
    <property type="entry name" value="Isocitrate/Isopropylmalate dehydrogenase-like"/>
    <property type="match status" value="1"/>
</dbReference>
<evidence type="ECO:0000256" key="3">
    <source>
        <dbReference type="ARBA" id="ARBA00008756"/>
    </source>
</evidence>
<dbReference type="AlphaFoldDB" id="A0A6A8A8M7"/>
<evidence type="ECO:0000256" key="12">
    <source>
        <dbReference type="PIRNR" id="PIRNR006107"/>
    </source>
</evidence>
<dbReference type="GO" id="GO:0006085">
    <property type="term" value="P:acetyl-CoA biosynthetic process"/>
    <property type="evidence" value="ECO:0007669"/>
    <property type="project" value="UniProtKB-UniPathway"/>
</dbReference>
<evidence type="ECO:0000256" key="4">
    <source>
        <dbReference type="ARBA" id="ARBA00009786"/>
    </source>
</evidence>
<dbReference type="Gene3D" id="3.40.50.10950">
    <property type="match status" value="1"/>
</dbReference>
<dbReference type="Proteomes" id="UP000435138">
    <property type="component" value="Unassembled WGS sequence"/>
</dbReference>
<dbReference type="PANTHER" id="PTHR43356:SF3">
    <property type="entry name" value="PHOSPHATE ACETYLTRANSFERASE"/>
    <property type="match status" value="1"/>
</dbReference>
<dbReference type="NCBIfam" id="NF007233">
    <property type="entry name" value="PRK09653.1"/>
    <property type="match status" value="1"/>
</dbReference>
<dbReference type="UniPathway" id="UPA00340">
    <property type="reaction ID" value="UER00459"/>
</dbReference>
<name>A0A6A8A8M7_9HYPH</name>
<evidence type="ECO:0000256" key="9">
    <source>
        <dbReference type="ARBA" id="ARBA00022679"/>
    </source>
</evidence>
<dbReference type="Gene3D" id="3.40.50.300">
    <property type="entry name" value="P-loop containing nucleotide triphosphate hydrolases"/>
    <property type="match status" value="1"/>
</dbReference>
<dbReference type="EMBL" id="WIXI01000040">
    <property type="protein sequence ID" value="MQY46257.1"/>
    <property type="molecule type" value="Genomic_DNA"/>
</dbReference>
<dbReference type="Pfam" id="PF13500">
    <property type="entry name" value="AAA_26"/>
    <property type="match status" value="1"/>
</dbReference>
<dbReference type="InterPro" id="IPR028979">
    <property type="entry name" value="Ser_kin/Pase_Hpr-like_N_sf"/>
</dbReference>
<comment type="subcellular location">
    <subcellularLocation>
        <location evidence="1 12">Cytoplasm</location>
    </subcellularLocation>
</comment>
<dbReference type="EC" id="2.3.1.8" evidence="6 12"/>
<comment type="similarity">
    <text evidence="3 12">In the C-terminal section; belongs to the phosphate acetyltransferase and butyryltransferase family.</text>
</comment>
<comment type="function">
    <text evidence="12">Involved in acetate metabolism.</text>
</comment>
<dbReference type="PANTHER" id="PTHR43356">
    <property type="entry name" value="PHOSPHATE ACETYLTRANSFERASE"/>
    <property type="match status" value="1"/>
</dbReference>
<dbReference type="RefSeq" id="WP_153353753.1">
    <property type="nucleotide sequence ID" value="NZ_JAYKOO010000002.1"/>
</dbReference>
<dbReference type="InterPro" id="IPR042113">
    <property type="entry name" value="P_AcTrfase_dom1"/>
</dbReference>
<comment type="pathway">
    <text evidence="2 12">Metabolic intermediate biosynthesis; acetyl-CoA biosynthesis; acetyl-CoA from acetate: step 2/2.</text>
</comment>
<comment type="caution">
    <text evidence="15">The sequence shown here is derived from an EMBL/GenBank/DDBJ whole genome shotgun (WGS) entry which is preliminary data.</text>
</comment>
<dbReference type="SUPFAM" id="SSF75138">
    <property type="entry name" value="HprK N-terminal domain-like"/>
    <property type="match status" value="1"/>
</dbReference>